<dbReference type="InterPro" id="IPR027353">
    <property type="entry name" value="NET_dom"/>
</dbReference>
<proteinExistence type="predicted"/>
<dbReference type="PROSITE" id="PS51037">
    <property type="entry name" value="YEATS"/>
    <property type="match status" value="1"/>
</dbReference>
<keyword evidence="1 2" id="KW-0539">Nucleus</keyword>
<gene>
    <name evidence="5" type="primary">TAF14</name>
    <name evidence="5" type="ORF">CTA1_2693</name>
</gene>
<feature type="domain" description="YEATS" evidence="4">
    <location>
        <begin position="1"/>
        <end position="110"/>
    </location>
</feature>
<dbReference type="OrthoDB" id="1741717at2759"/>
<keyword evidence="6" id="KW-1185">Reference proteome</keyword>
<dbReference type="GO" id="GO:0000785">
    <property type="term" value="C:chromatin"/>
    <property type="evidence" value="ECO:0007669"/>
    <property type="project" value="UniProtKB-ARBA"/>
</dbReference>
<reference evidence="5 6" key="1">
    <citation type="journal article" date="2019" name="PLoS ONE">
        <title>Comparative genome analysis indicates high evolutionary potential of pathogenicity genes in Colletotrichum tanaceti.</title>
        <authorList>
            <person name="Lelwala R.V."/>
            <person name="Korhonen P.K."/>
            <person name="Young N.D."/>
            <person name="Scott J.B."/>
            <person name="Ades P.A."/>
            <person name="Gasser R.B."/>
            <person name="Taylor P.W.J."/>
        </authorList>
    </citation>
    <scope>NUCLEOTIDE SEQUENCE [LARGE SCALE GENOMIC DNA]</scope>
    <source>
        <strain evidence="5">BRIP57314</strain>
    </source>
</reference>
<dbReference type="STRING" id="1306861.A0A4U6WYV6"/>
<dbReference type="PIRSF" id="PIRSF016551">
    <property type="entry name" value="SAS5/TFIID_14"/>
    <property type="match status" value="1"/>
</dbReference>
<dbReference type="Pfam" id="PF17035">
    <property type="entry name" value="BET"/>
    <property type="match status" value="1"/>
</dbReference>
<comment type="caution">
    <text evidence="5">The sequence shown here is derived from an EMBL/GenBank/DDBJ whole genome shotgun (WGS) entry which is preliminary data.</text>
</comment>
<evidence type="ECO:0000256" key="3">
    <source>
        <dbReference type="SAM" id="MobiDB-lite"/>
    </source>
</evidence>
<dbReference type="InterPro" id="IPR005033">
    <property type="entry name" value="YEATS"/>
</dbReference>
<evidence type="ECO:0000256" key="2">
    <source>
        <dbReference type="PROSITE-ProRule" id="PRU00376"/>
    </source>
</evidence>
<accession>A0A4U6WYV6</accession>
<dbReference type="GO" id="GO:0005634">
    <property type="term" value="C:nucleus"/>
    <property type="evidence" value="ECO:0007669"/>
    <property type="project" value="UniProtKB-SubCell"/>
</dbReference>
<dbReference type="AlphaFoldDB" id="A0A4U6WYV6"/>
<keyword evidence="5" id="KW-0396">Initiation factor</keyword>
<dbReference type="EMBL" id="PJEX01001122">
    <property type="protein sequence ID" value="TKW48352.1"/>
    <property type="molecule type" value="Genomic_DNA"/>
</dbReference>
<evidence type="ECO:0000313" key="5">
    <source>
        <dbReference type="EMBL" id="TKW48352.1"/>
    </source>
</evidence>
<evidence type="ECO:0000256" key="1">
    <source>
        <dbReference type="ARBA" id="ARBA00023242"/>
    </source>
</evidence>
<dbReference type="InterPro" id="IPR055129">
    <property type="entry name" value="YEATS_dom"/>
</dbReference>
<dbReference type="PANTHER" id="PTHR23195">
    <property type="entry name" value="YEATS DOMAIN"/>
    <property type="match status" value="1"/>
</dbReference>
<dbReference type="Gene3D" id="2.60.40.1970">
    <property type="entry name" value="YEATS domain"/>
    <property type="match status" value="1"/>
</dbReference>
<dbReference type="InterPro" id="IPR016665">
    <property type="entry name" value="Sas5/TAF14"/>
</dbReference>
<dbReference type="CDD" id="cd16905">
    <property type="entry name" value="YEATS_Taf14_like"/>
    <property type="match status" value="1"/>
</dbReference>
<dbReference type="GO" id="GO:0003743">
    <property type="term" value="F:translation initiation factor activity"/>
    <property type="evidence" value="ECO:0007669"/>
    <property type="project" value="UniProtKB-KW"/>
</dbReference>
<evidence type="ECO:0000313" key="6">
    <source>
        <dbReference type="Proteomes" id="UP000310108"/>
    </source>
</evidence>
<dbReference type="Proteomes" id="UP000310108">
    <property type="component" value="Unassembled WGS sequence"/>
</dbReference>
<sequence length="221" mass="25173">MSYFPMRKWSIVIYIVGEDGEEHPADCFQKVVYNLHPSFENPTQTFSKPPFRCENEGWGEFDMTIDCYITEKSKQTLTHDLNFAKNRYDAEHTVSFKNPSQALQQILRETGPLPSDDDRLKKKGGAGKKGAQKYDYEKIAQALEKLDEDDLLRVIQIINDNKTADTYIKSDVDAGEFSIDLYTMSDAMTKLLWDYLMGPGERMGEDPCLGEGVGQDTKTGR</sequence>
<dbReference type="GO" id="GO:0006355">
    <property type="term" value="P:regulation of DNA-templated transcription"/>
    <property type="evidence" value="ECO:0007669"/>
    <property type="project" value="InterPro"/>
</dbReference>
<dbReference type="InterPro" id="IPR038704">
    <property type="entry name" value="YEAST_sf"/>
</dbReference>
<evidence type="ECO:0000259" key="4">
    <source>
        <dbReference type="PROSITE" id="PS51037"/>
    </source>
</evidence>
<organism evidence="5 6">
    <name type="scientific">Colletotrichum tanaceti</name>
    <dbReference type="NCBI Taxonomy" id="1306861"/>
    <lineage>
        <taxon>Eukaryota</taxon>
        <taxon>Fungi</taxon>
        <taxon>Dikarya</taxon>
        <taxon>Ascomycota</taxon>
        <taxon>Pezizomycotina</taxon>
        <taxon>Sordariomycetes</taxon>
        <taxon>Hypocreomycetidae</taxon>
        <taxon>Glomerellales</taxon>
        <taxon>Glomerellaceae</taxon>
        <taxon>Colletotrichum</taxon>
        <taxon>Colletotrichum destructivum species complex</taxon>
    </lineage>
</organism>
<comment type="subcellular location">
    <subcellularLocation>
        <location evidence="2">Nucleus</location>
    </subcellularLocation>
</comment>
<dbReference type="Pfam" id="PF03366">
    <property type="entry name" value="YEATS"/>
    <property type="match status" value="1"/>
</dbReference>
<name>A0A4U6WYV6_9PEZI</name>
<protein>
    <submittedName>
        <fullName evidence="5">Transcription initiation factor TFIID subunit 14</fullName>
    </submittedName>
</protein>
<feature type="region of interest" description="Disordered" evidence="3">
    <location>
        <begin position="109"/>
        <end position="129"/>
    </location>
</feature>
<keyword evidence="5" id="KW-0648">Protein biosynthesis</keyword>